<comment type="caution">
    <text evidence="2">The sequence shown here is derived from an EMBL/GenBank/DDBJ whole genome shotgun (WGS) entry which is preliminary data.</text>
</comment>
<feature type="signal peptide" evidence="1">
    <location>
        <begin position="1"/>
        <end position="31"/>
    </location>
</feature>
<evidence type="ECO:0008006" key="4">
    <source>
        <dbReference type="Google" id="ProtNLM"/>
    </source>
</evidence>
<gene>
    <name evidence="2" type="ORF">ATL42_2850</name>
</gene>
<dbReference type="EMBL" id="PDJG01000001">
    <property type="protein sequence ID" value="PFG34919.1"/>
    <property type="molecule type" value="Genomic_DNA"/>
</dbReference>
<dbReference type="AlphaFoldDB" id="A0A2A9E9M3"/>
<dbReference type="SUPFAM" id="SSF51126">
    <property type="entry name" value="Pectin lyase-like"/>
    <property type="match status" value="1"/>
</dbReference>
<dbReference type="Gene3D" id="2.160.20.10">
    <property type="entry name" value="Single-stranded right-handed beta-helix, Pectin lyase-like"/>
    <property type="match status" value="1"/>
</dbReference>
<dbReference type="CDD" id="cd23669">
    <property type="entry name" value="GH55_SacteLam55A-like"/>
    <property type="match status" value="1"/>
</dbReference>
<evidence type="ECO:0000313" key="3">
    <source>
        <dbReference type="Proteomes" id="UP000225548"/>
    </source>
</evidence>
<dbReference type="PROSITE" id="PS51318">
    <property type="entry name" value="TAT"/>
    <property type="match status" value="1"/>
</dbReference>
<protein>
    <recommendedName>
        <fullName evidence="4">Pectate lyase-like protein</fullName>
    </recommendedName>
</protein>
<proteinExistence type="predicted"/>
<accession>A0A2A9E9M3</accession>
<feature type="chain" id="PRO_5012337546" description="Pectate lyase-like protein" evidence="1">
    <location>
        <begin position="32"/>
        <end position="651"/>
    </location>
</feature>
<reference evidence="2 3" key="1">
    <citation type="submission" date="2017-10" db="EMBL/GenBank/DDBJ databases">
        <title>Sequencing the genomes of 1000 actinobacteria strains.</title>
        <authorList>
            <person name="Klenk H.-P."/>
        </authorList>
    </citation>
    <scope>NUCLEOTIDE SEQUENCE [LARGE SCALE GENOMIC DNA]</scope>
    <source>
        <strain evidence="2 3">DSM 18966</strain>
    </source>
</reference>
<organism evidence="2 3">
    <name type="scientific">Sanguibacter antarcticus</name>
    <dbReference type="NCBI Taxonomy" id="372484"/>
    <lineage>
        <taxon>Bacteria</taxon>
        <taxon>Bacillati</taxon>
        <taxon>Actinomycetota</taxon>
        <taxon>Actinomycetes</taxon>
        <taxon>Micrococcales</taxon>
        <taxon>Sanguibacteraceae</taxon>
        <taxon>Sanguibacter</taxon>
    </lineage>
</organism>
<evidence type="ECO:0000313" key="2">
    <source>
        <dbReference type="EMBL" id="PFG34919.1"/>
    </source>
</evidence>
<keyword evidence="3" id="KW-1185">Reference proteome</keyword>
<evidence type="ECO:0000256" key="1">
    <source>
        <dbReference type="SAM" id="SignalP"/>
    </source>
</evidence>
<dbReference type="Proteomes" id="UP000225548">
    <property type="component" value="Unassembled WGS sequence"/>
</dbReference>
<dbReference type="InterPro" id="IPR059186">
    <property type="entry name" value="SACTE_4363"/>
</dbReference>
<dbReference type="RefSeq" id="WP_098455876.1">
    <property type="nucleotide sequence ID" value="NZ_PDJG01000001.1"/>
</dbReference>
<dbReference type="InterPro" id="IPR011050">
    <property type="entry name" value="Pectin_lyase_fold/virulence"/>
</dbReference>
<dbReference type="InterPro" id="IPR006311">
    <property type="entry name" value="TAT_signal"/>
</dbReference>
<sequence>MSPARPRRRGRLSLTVAAVATAALVTSGAAAAGPVAPAVADVSASSTFSAGRSTPSVDLGENVIVFDESMATADIESQANAIADAQVDNEMGTARWSLLFKPGTYGTAADPLQIRVGYYTEVAGLGASPADVVINGKIESYNRCLTADNCIALNTFWRSLSNLTLDISAEGQDGCRGTANFWAVSQAVSVRRLDVRADEGDPTFSLMDYCTNGPQYASGGFIADSRFGTVVNGSQQQWLTRNSVVDEWSNGVWNQVFSGVEGAPDDAGFPDPTYTTVDNTPVSREKPYLFVDSRGAYKVRVPQAQTESRGISWADGTTAGRSISLSDFYVASPGDSVKTINSQLARGKNLLLTPGVYDVDSSITVKRANTVVLGMGQATLTAVGGSTPLVVSDVPGIVVAGVTIDAGTEKSDVLLQVGSVRNGNGNGNSSSSWLRKITTPNPITLSDVYFRVGGPHVGKTDTAMRIDADGVLIDHTWVWRADHGVEGFTDGVNGDTDRWNTNTGTTGVVVTGDDVTATGLFVEHFQQRNLLWEGERGTVILFQNELPYDPPTQADWTQPDGTLGWPGYTVAADVETHTLFGAGVYVFNQNNPDIVTASGFSVPSTPGVQLNHVMTVNLNAGTVQHVVNDTGAQVDSSAPGVPSFVTVYPEP</sequence>
<dbReference type="OrthoDB" id="2479530at2"/>
<dbReference type="InterPro" id="IPR012334">
    <property type="entry name" value="Pectin_lyas_fold"/>
</dbReference>
<name>A0A2A9E9M3_9MICO</name>
<keyword evidence="1" id="KW-0732">Signal</keyword>